<feature type="domain" description="Histidine kinase/HSP90-like ATPase" evidence="11">
    <location>
        <begin position="287"/>
        <end position="371"/>
    </location>
</feature>
<feature type="transmembrane region" description="Helical" evidence="10">
    <location>
        <begin position="126"/>
        <end position="144"/>
    </location>
</feature>
<keyword evidence="4" id="KW-0808">Transferase</keyword>
<keyword evidence="7" id="KW-0067">ATP-binding</keyword>
<evidence type="ECO:0000256" key="10">
    <source>
        <dbReference type="SAM" id="Phobius"/>
    </source>
</evidence>
<feature type="transmembrane region" description="Helical" evidence="10">
    <location>
        <begin position="53"/>
        <end position="83"/>
    </location>
</feature>
<evidence type="ECO:0000256" key="4">
    <source>
        <dbReference type="ARBA" id="ARBA00022679"/>
    </source>
</evidence>
<dbReference type="SUPFAM" id="SSF55874">
    <property type="entry name" value="ATPase domain of HSP90 chaperone/DNA topoisomerase II/histidine kinase"/>
    <property type="match status" value="1"/>
</dbReference>
<evidence type="ECO:0000256" key="8">
    <source>
        <dbReference type="ARBA" id="ARBA00023012"/>
    </source>
</evidence>
<feature type="transmembrane region" description="Helical" evidence="10">
    <location>
        <begin position="7"/>
        <end position="24"/>
    </location>
</feature>
<evidence type="ECO:0000256" key="1">
    <source>
        <dbReference type="ARBA" id="ARBA00000085"/>
    </source>
</evidence>
<feature type="coiled-coil region" evidence="9">
    <location>
        <begin position="154"/>
        <end position="181"/>
    </location>
</feature>
<feature type="transmembrane region" description="Helical" evidence="10">
    <location>
        <begin position="95"/>
        <end position="114"/>
    </location>
</feature>
<accession>A0ABS4TS62</accession>
<comment type="caution">
    <text evidence="12">The sequence shown here is derived from an EMBL/GenBank/DDBJ whole genome shotgun (WGS) entry which is preliminary data.</text>
</comment>
<dbReference type="InterPro" id="IPR050482">
    <property type="entry name" value="Sensor_HK_TwoCompSys"/>
</dbReference>
<dbReference type="Pfam" id="PF23539">
    <property type="entry name" value="DUF7134"/>
    <property type="match status" value="1"/>
</dbReference>
<dbReference type="GO" id="GO:0016301">
    <property type="term" value="F:kinase activity"/>
    <property type="evidence" value="ECO:0007669"/>
    <property type="project" value="UniProtKB-KW"/>
</dbReference>
<keyword evidence="10" id="KW-1133">Transmembrane helix</keyword>
<feature type="transmembrane region" description="Helical" evidence="10">
    <location>
        <begin position="30"/>
        <end position="46"/>
    </location>
</feature>
<comment type="catalytic activity">
    <reaction evidence="1">
        <text>ATP + protein L-histidine = ADP + protein N-phospho-L-histidine.</text>
        <dbReference type="EC" id="2.7.13.3"/>
    </reaction>
</comment>
<evidence type="ECO:0000256" key="9">
    <source>
        <dbReference type="SAM" id="Coils"/>
    </source>
</evidence>
<keyword evidence="8" id="KW-0902">Two-component regulatory system</keyword>
<evidence type="ECO:0000256" key="7">
    <source>
        <dbReference type="ARBA" id="ARBA00022840"/>
    </source>
</evidence>
<evidence type="ECO:0000256" key="6">
    <source>
        <dbReference type="ARBA" id="ARBA00022777"/>
    </source>
</evidence>
<dbReference type="CDD" id="cd16917">
    <property type="entry name" value="HATPase_UhpB-NarQ-NarX-like"/>
    <property type="match status" value="1"/>
</dbReference>
<dbReference type="EMBL" id="JAGINW010000001">
    <property type="protein sequence ID" value="MBP2326726.1"/>
    <property type="molecule type" value="Genomic_DNA"/>
</dbReference>
<evidence type="ECO:0000313" key="12">
    <source>
        <dbReference type="EMBL" id="MBP2326726.1"/>
    </source>
</evidence>
<evidence type="ECO:0000259" key="11">
    <source>
        <dbReference type="SMART" id="SM00387"/>
    </source>
</evidence>
<keyword evidence="9" id="KW-0175">Coiled coil</keyword>
<evidence type="ECO:0000256" key="3">
    <source>
        <dbReference type="ARBA" id="ARBA00022553"/>
    </source>
</evidence>
<keyword evidence="13" id="KW-1185">Reference proteome</keyword>
<gene>
    <name evidence="12" type="ORF">JOF56_007111</name>
</gene>
<dbReference type="PANTHER" id="PTHR24421:SF10">
    <property type="entry name" value="NITRATE_NITRITE SENSOR PROTEIN NARQ"/>
    <property type="match status" value="1"/>
</dbReference>
<protein>
    <recommendedName>
        <fullName evidence="2">histidine kinase</fullName>
        <ecNumber evidence="2">2.7.13.3</ecNumber>
    </recommendedName>
</protein>
<dbReference type="Pfam" id="PF02518">
    <property type="entry name" value="HATPase_c"/>
    <property type="match status" value="1"/>
</dbReference>
<dbReference type="Gene3D" id="1.20.5.1930">
    <property type="match status" value="1"/>
</dbReference>
<keyword evidence="5" id="KW-0547">Nucleotide-binding</keyword>
<reference evidence="12 13" key="1">
    <citation type="submission" date="2021-03" db="EMBL/GenBank/DDBJ databases">
        <title>Sequencing the genomes of 1000 actinobacteria strains.</title>
        <authorList>
            <person name="Klenk H.-P."/>
        </authorList>
    </citation>
    <scope>NUCLEOTIDE SEQUENCE [LARGE SCALE GENOMIC DNA]</scope>
    <source>
        <strain evidence="12 13">DSM 46670</strain>
    </source>
</reference>
<keyword evidence="10" id="KW-0812">Transmembrane</keyword>
<evidence type="ECO:0000256" key="2">
    <source>
        <dbReference type="ARBA" id="ARBA00012438"/>
    </source>
</evidence>
<dbReference type="InterPro" id="IPR055558">
    <property type="entry name" value="DUF7134"/>
</dbReference>
<dbReference type="InterPro" id="IPR036890">
    <property type="entry name" value="HATPase_C_sf"/>
</dbReference>
<dbReference type="EC" id="2.7.13.3" evidence="2"/>
<dbReference type="Proteomes" id="UP001519332">
    <property type="component" value="Unassembled WGS sequence"/>
</dbReference>
<evidence type="ECO:0000256" key="5">
    <source>
        <dbReference type="ARBA" id="ARBA00022741"/>
    </source>
</evidence>
<proteinExistence type="predicted"/>
<dbReference type="InterPro" id="IPR003594">
    <property type="entry name" value="HATPase_dom"/>
</dbReference>
<keyword evidence="6 12" id="KW-0418">Kinase</keyword>
<dbReference type="InterPro" id="IPR011712">
    <property type="entry name" value="Sig_transdc_His_kin_sub3_dim/P"/>
</dbReference>
<keyword evidence="10" id="KW-0472">Membrane</keyword>
<dbReference type="PANTHER" id="PTHR24421">
    <property type="entry name" value="NITRATE/NITRITE SENSOR PROTEIN NARX-RELATED"/>
    <property type="match status" value="1"/>
</dbReference>
<dbReference type="SMART" id="SM00387">
    <property type="entry name" value="HATPase_c"/>
    <property type="match status" value="1"/>
</dbReference>
<organism evidence="12 13">
    <name type="scientific">Kibdelosporangium banguiense</name>
    <dbReference type="NCBI Taxonomy" id="1365924"/>
    <lineage>
        <taxon>Bacteria</taxon>
        <taxon>Bacillati</taxon>
        <taxon>Actinomycetota</taxon>
        <taxon>Actinomycetes</taxon>
        <taxon>Pseudonocardiales</taxon>
        <taxon>Pseudonocardiaceae</taxon>
        <taxon>Kibdelosporangium</taxon>
    </lineage>
</organism>
<dbReference type="Gene3D" id="3.30.565.10">
    <property type="entry name" value="Histidine kinase-like ATPase, C-terminal domain"/>
    <property type="match status" value="1"/>
</dbReference>
<evidence type="ECO:0000313" key="13">
    <source>
        <dbReference type="Proteomes" id="UP001519332"/>
    </source>
</evidence>
<dbReference type="Pfam" id="PF07730">
    <property type="entry name" value="HisKA_3"/>
    <property type="match status" value="1"/>
</dbReference>
<name>A0ABS4TS62_9PSEU</name>
<keyword evidence="3" id="KW-0597">Phosphoprotein</keyword>
<sequence>MRKLDRYLDTALAGAAVGVLIALHSPWLRQPWAVVAIVVGGLLLVWRRRFPIALCVVTGIALALSIVSHVDASGPLFFFAWIALYGVPAYAVQRLVPVVGGGVVLLTALLLVYMMSAADNQARDPILVPIVLAIAYLATAWLLGSYHRTRRAYQTELEERAARLERERDAVARQAAAEERTRIARELHDMLAHTMSGMVVLAGGARRAATDQPERAVEALAEIERAGRDGMTETRALLESLRGNGEPATPPQVSLRELPALADRMRASGLPVHLSVEGDPAHLPVPVDLAGYRIVQEALTNTLRHAGTATACVSIKYFEDDVRIEITDDGRGTPEPGTGHGLAGMRERARLLGGELRAGPRLVGVRSPALRYSLMSCSRRMSACPQC</sequence>
<dbReference type="RefSeq" id="WP_209643761.1">
    <property type="nucleotide sequence ID" value="NZ_JAGINW010000001.1"/>
</dbReference>